<evidence type="ECO:0000313" key="22">
    <source>
        <dbReference type="EMBL" id="KAI4540474.1"/>
    </source>
</evidence>
<keyword evidence="10" id="KW-0159">Chromosome partition</keyword>
<dbReference type="EMBL" id="JAKZEL010000009">
    <property type="protein sequence ID" value="KAI4540474.1"/>
    <property type="molecule type" value="Genomic_DNA"/>
</dbReference>
<evidence type="ECO:0000256" key="8">
    <source>
        <dbReference type="ARBA" id="ARBA00022741"/>
    </source>
</evidence>
<dbReference type="InterPro" id="IPR034904">
    <property type="entry name" value="FSCA_dom_sf"/>
</dbReference>
<comment type="similarity">
    <text evidence="2">Belongs to the MIP18 family.</text>
</comment>
<evidence type="ECO:0000256" key="16">
    <source>
        <dbReference type="ARBA" id="ARBA00074929"/>
    </source>
</evidence>
<dbReference type="InterPro" id="IPR017441">
    <property type="entry name" value="Protein_kinase_ATP_BS"/>
</dbReference>
<dbReference type="GO" id="GO:0004674">
    <property type="term" value="F:protein serine/threonine kinase activity"/>
    <property type="evidence" value="ECO:0007669"/>
    <property type="project" value="UniProtKB-KW"/>
</dbReference>
<dbReference type="GO" id="GO:0005737">
    <property type="term" value="C:cytoplasm"/>
    <property type="evidence" value="ECO:0007669"/>
    <property type="project" value="TreeGrafter"/>
</dbReference>
<dbReference type="Gene3D" id="1.20.5.460">
    <property type="entry name" value="Single helix bin"/>
    <property type="match status" value="1"/>
</dbReference>
<keyword evidence="6" id="KW-0808">Transferase</keyword>
<dbReference type="FunFam" id="1.10.510.10:FF:000250">
    <property type="entry name" value="Death-associated protein kinase 3"/>
    <property type="match status" value="1"/>
</dbReference>
<dbReference type="SUPFAM" id="SSF117916">
    <property type="entry name" value="Fe-S cluster assembly (FSCA) domain-like"/>
    <property type="match status" value="1"/>
</dbReference>
<organism evidence="22 23">
    <name type="scientific">Ovis ammon polii</name>
    <dbReference type="NCBI Taxonomy" id="230172"/>
    <lineage>
        <taxon>Eukaryota</taxon>
        <taxon>Metazoa</taxon>
        <taxon>Chordata</taxon>
        <taxon>Craniata</taxon>
        <taxon>Vertebrata</taxon>
        <taxon>Euteleostomi</taxon>
        <taxon>Mammalia</taxon>
        <taxon>Eutheria</taxon>
        <taxon>Laurasiatheria</taxon>
        <taxon>Artiodactyla</taxon>
        <taxon>Ruminantia</taxon>
        <taxon>Pecora</taxon>
        <taxon>Bovidae</taxon>
        <taxon>Caprinae</taxon>
        <taxon>Ovis</taxon>
    </lineage>
</organism>
<dbReference type="GO" id="GO:0005634">
    <property type="term" value="C:nucleus"/>
    <property type="evidence" value="ECO:0007669"/>
    <property type="project" value="TreeGrafter"/>
</dbReference>
<dbReference type="PROSITE" id="PS00108">
    <property type="entry name" value="PROTEIN_KINASE_ST"/>
    <property type="match status" value="1"/>
</dbReference>
<feature type="region of interest" description="Disordered" evidence="19">
    <location>
        <begin position="827"/>
        <end position="864"/>
    </location>
</feature>
<evidence type="ECO:0000256" key="9">
    <source>
        <dbReference type="ARBA" id="ARBA00022777"/>
    </source>
</evidence>
<comment type="cofactor">
    <cofactor evidence="1">
        <name>Mg(2+)</name>
        <dbReference type="ChEBI" id="CHEBI:18420"/>
    </cofactor>
</comment>
<dbReference type="EC" id="2.7.11.1" evidence="3"/>
<evidence type="ECO:0000256" key="17">
    <source>
        <dbReference type="ARBA" id="ARBA00082916"/>
    </source>
</evidence>
<dbReference type="CDD" id="cd14196">
    <property type="entry name" value="STKc_DAPK2"/>
    <property type="match status" value="1"/>
</dbReference>
<evidence type="ECO:0000256" key="2">
    <source>
        <dbReference type="ARBA" id="ARBA00010381"/>
    </source>
</evidence>
<accession>A0AAD4YA70</accession>
<evidence type="ECO:0000313" key="23">
    <source>
        <dbReference type="Proteomes" id="UP001214576"/>
    </source>
</evidence>
<dbReference type="Gene3D" id="3.30.300.130">
    <property type="entry name" value="Fe-S cluster assembly (FSCA)"/>
    <property type="match status" value="1"/>
</dbReference>
<evidence type="ECO:0000256" key="1">
    <source>
        <dbReference type="ARBA" id="ARBA00001946"/>
    </source>
</evidence>
<keyword evidence="8 18" id="KW-0547">Nucleotide-binding</keyword>
<evidence type="ECO:0000256" key="3">
    <source>
        <dbReference type="ARBA" id="ARBA00012513"/>
    </source>
</evidence>
<dbReference type="AlphaFoldDB" id="A0AAD4YA70"/>
<dbReference type="InterPro" id="IPR008271">
    <property type="entry name" value="Ser/Thr_kinase_AS"/>
</dbReference>
<feature type="binding site" evidence="18">
    <location>
        <position position="226"/>
    </location>
    <ligand>
        <name>ATP</name>
        <dbReference type="ChEBI" id="CHEBI:30616"/>
    </ligand>
</feature>
<feature type="domain" description="Protein kinase" evidence="21">
    <location>
        <begin position="193"/>
        <end position="455"/>
    </location>
</feature>
<dbReference type="GO" id="GO:0007059">
    <property type="term" value="P:chromosome segregation"/>
    <property type="evidence" value="ECO:0007669"/>
    <property type="project" value="UniProtKB-KW"/>
</dbReference>
<gene>
    <name evidence="22" type="ORF">MG293_009515</name>
</gene>
<evidence type="ECO:0000256" key="4">
    <source>
        <dbReference type="ARBA" id="ARBA00022527"/>
    </source>
</evidence>
<evidence type="ECO:0000256" key="18">
    <source>
        <dbReference type="PROSITE-ProRule" id="PRU10141"/>
    </source>
</evidence>
<dbReference type="Gene3D" id="3.30.200.20">
    <property type="entry name" value="Phosphorylase Kinase, domain 1"/>
    <property type="match status" value="1"/>
</dbReference>
<dbReference type="GO" id="GO:0035556">
    <property type="term" value="P:intracellular signal transduction"/>
    <property type="evidence" value="ECO:0007669"/>
    <property type="project" value="TreeGrafter"/>
</dbReference>
<evidence type="ECO:0000256" key="11">
    <source>
        <dbReference type="ARBA" id="ARBA00022840"/>
    </source>
</evidence>
<dbReference type="InterPro" id="IPR011009">
    <property type="entry name" value="Kinase-like_dom_sf"/>
</dbReference>
<evidence type="ECO:0000256" key="7">
    <source>
        <dbReference type="ARBA" id="ARBA00022703"/>
    </source>
</evidence>
<feature type="chain" id="PRO_5042062941" description="Cytosolic iron-sulfur assembly component 2A" evidence="20">
    <location>
        <begin position="28"/>
        <end position="864"/>
    </location>
</feature>
<dbReference type="FunFam" id="3.30.200.20:FF:000110">
    <property type="entry name" value="Death-associated kinase 3, isoform CRA_a"/>
    <property type="match status" value="1"/>
</dbReference>
<dbReference type="PROSITE" id="PS00107">
    <property type="entry name" value="PROTEIN_KINASE_ATP"/>
    <property type="match status" value="1"/>
</dbReference>
<evidence type="ECO:0000256" key="10">
    <source>
        <dbReference type="ARBA" id="ARBA00022829"/>
    </source>
</evidence>
<feature type="signal peptide" evidence="20">
    <location>
        <begin position="1"/>
        <end position="27"/>
    </location>
</feature>
<name>A0AAD4YA70_OVIAM</name>
<dbReference type="InterPro" id="IPR000719">
    <property type="entry name" value="Prot_kinase_dom"/>
</dbReference>
<evidence type="ECO:0000256" key="20">
    <source>
        <dbReference type="SAM" id="SignalP"/>
    </source>
</evidence>
<proteinExistence type="inferred from homology"/>
<keyword evidence="23" id="KW-1185">Reference proteome</keyword>
<evidence type="ECO:0000256" key="15">
    <source>
        <dbReference type="ARBA" id="ARBA00062218"/>
    </source>
</evidence>
<comment type="catalytic activity">
    <reaction evidence="12">
        <text>L-threonyl-[protein] + ATP = O-phospho-L-threonyl-[protein] + ADP + H(+)</text>
        <dbReference type="Rhea" id="RHEA:46608"/>
        <dbReference type="Rhea" id="RHEA-COMP:11060"/>
        <dbReference type="Rhea" id="RHEA-COMP:11605"/>
        <dbReference type="ChEBI" id="CHEBI:15378"/>
        <dbReference type="ChEBI" id="CHEBI:30013"/>
        <dbReference type="ChEBI" id="CHEBI:30616"/>
        <dbReference type="ChEBI" id="CHEBI:61977"/>
        <dbReference type="ChEBI" id="CHEBI:456216"/>
        <dbReference type="EC" id="2.7.11.1"/>
    </reaction>
</comment>
<dbReference type="GO" id="GO:0043065">
    <property type="term" value="P:positive regulation of apoptotic process"/>
    <property type="evidence" value="ECO:0007669"/>
    <property type="project" value="TreeGrafter"/>
</dbReference>
<keyword evidence="5" id="KW-0597">Phosphoprotein</keyword>
<feature type="compositionally biased region" description="Basic residues" evidence="19">
    <location>
        <begin position="852"/>
        <end position="864"/>
    </location>
</feature>
<dbReference type="FunFam" id="3.30.300.130:FF:000004">
    <property type="entry name" value="cytosolic iron-sulfur assembly component 2A"/>
    <property type="match status" value="1"/>
</dbReference>
<keyword evidence="20" id="KW-0732">Signal</keyword>
<keyword evidence="4" id="KW-0723">Serine/threonine-protein kinase</keyword>
<protein>
    <recommendedName>
        <fullName evidence="16">Cytosolic iron-sulfur assembly component 2A</fullName>
        <ecNumber evidence="3">2.7.11.1</ecNumber>
    </recommendedName>
    <alternativeName>
        <fullName evidence="17">MIP18 family protein FAM96A</fullName>
    </alternativeName>
</protein>
<dbReference type="PANTHER" id="PTHR24342">
    <property type="entry name" value="SERINE/THREONINE-PROTEIN KINASE 17"/>
    <property type="match status" value="1"/>
</dbReference>
<dbReference type="Gene3D" id="1.10.510.10">
    <property type="entry name" value="Transferase(Phosphotransferase) domain 1"/>
    <property type="match status" value="1"/>
</dbReference>
<reference evidence="22" key="1">
    <citation type="submission" date="2022-03" db="EMBL/GenBank/DDBJ databases">
        <title>Genomic analyses of argali, domestic sheep and their hybrids provide insights into chromosomal evolution, heterosis and genetic basis of agronomic traits.</title>
        <authorList>
            <person name="Li M."/>
        </authorList>
    </citation>
    <scope>NUCLEOTIDE SEQUENCE</scope>
    <source>
        <strain evidence="22">CAU-MHL-2022a</strain>
        <tissue evidence="22">Skin</tissue>
    </source>
</reference>
<evidence type="ECO:0000259" key="21">
    <source>
        <dbReference type="PROSITE" id="PS50011"/>
    </source>
</evidence>
<dbReference type="PANTHER" id="PTHR24342:SF15">
    <property type="entry name" value="DEATH-ASSOCIATED PROTEIN KINASE 2"/>
    <property type="match status" value="1"/>
</dbReference>
<dbReference type="GO" id="GO:0005524">
    <property type="term" value="F:ATP binding"/>
    <property type="evidence" value="ECO:0007669"/>
    <property type="project" value="UniProtKB-UniRule"/>
</dbReference>
<evidence type="ECO:0000256" key="13">
    <source>
        <dbReference type="ARBA" id="ARBA00048679"/>
    </source>
</evidence>
<evidence type="ECO:0000256" key="14">
    <source>
        <dbReference type="ARBA" id="ARBA00060827"/>
    </source>
</evidence>
<dbReference type="PROSITE" id="PS50011">
    <property type="entry name" value="PROTEIN_KINASE_DOM"/>
    <property type="match status" value="1"/>
</dbReference>
<dbReference type="SUPFAM" id="SSF56112">
    <property type="entry name" value="Protein kinase-like (PK-like)"/>
    <property type="match status" value="1"/>
</dbReference>
<comment type="catalytic activity">
    <reaction evidence="13">
        <text>L-seryl-[protein] + ATP = O-phospho-L-seryl-[protein] + ADP + H(+)</text>
        <dbReference type="Rhea" id="RHEA:17989"/>
        <dbReference type="Rhea" id="RHEA-COMP:9863"/>
        <dbReference type="Rhea" id="RHEA-COMP:11604"/>
        <dbReference type="ChEBI" id="CHEBI:15378"/>
        <dbReference type="ChEBI" id="CHEBI:29999"/>
        <dbReference type="ChEBI" id="CHEBI:30616"/>
        <dbReference type="ChEBI" id="CHEBI:83421"/>
        <dbReference type="ChEBI" id="CHEBI:456216"/>
        <dbReference type="EC" id="2.7.11.1"/>
    </reaction>
</comment>
<comment type="similarity">
    <text evidence="14">Belongs to the protein kinase superfamily. CAMK Ser/Thr protein kinase family. DAP kinase subfamily.</text>
</comment>
<evidence type="ECO:0000256" key="19">
    <source>
        <dbReference type="SAM" id="MobiDB-lite"/>
    </source>
</evidence>
<evidence type="ECO:0000256" key="5">
    <source>
        <dbReference type="ARBA" id="ARBA00022553"/>
    </source>
</evidence>
<dbReference type="SMART" id="SM00220">
    <property type="entry name" value="S_TKc"/>
    <property type="match status" value="1"/>
</dbReference>
<dbReference type="Pfam" id="PF00069">
    <property type="entry name" value="Pkinase"/>
    <property type="match status" value="1"/>
</dbReference>
<dbReference type="Proteomes" id="UP001214576">
    <property type="component" value="Unassembled WGS sequence"/>
</dbReference>
<keyword evidence="7" id="KW-0053">Apoptosis</keyword>
<evidence type="ECO:0000256" key="6">
    <source>
        <dbReference type="ARBA" id="ARBA00022679"/>
    </source>
</evidence>
<keyword evidence="11 18" id="KW-0067">ATP-binding</keyword>
<keyword evidence="9" id="KW-0418">Kinase</keyword>
<evidence type="ECO:0000256" key="12">
    <source>
        <dbReference type="ARBA" id="ARBA00047899"/>
    </source>
</evidence>
<sequence>MERVSGLLSWTLSRFLWLSGLSERGAARQPRIMEEKALEVYDLIRTIRDPEKPNTLEELEVVTESCVEVQEINEDDYLVIIRFTPTVPHCSLATLIGLCLRVKLQRCLPFKHKVLVMKASEKTKENQDKKRPKPVFQESSSLYPNLIDLETELSPPLYADPNPPLLPQGCTLQASMRSPNMETFRQQKVEDFYDIGEELGSGQFAIVKKCREKSTGLEYAAKFIKKRQSPASRRGVCRVEIEREVSILRRVLHPNVITLHDVFENRTDVVLILELVSGGELFDFLAQKESLSEEEATSFIKQILEGVNYLHAKKIAHFDLKPENIMLLDKNIPIPHIKLIDFGLAHEIEDGVEFKNIFGTPEFVAPEIVNYEPLGLEADMWSIGVITYILLSGASPFLGDTKQETLANITAVSYDFDEEFFSQTSELAKDFIRKLLVKETRKRLTIQEALRHPWITSKGEIRAPEQHKAEPNQLKTKRLREYTLKCHSSMPPNNTYVNFERFARVVEDVAQVEQGCRALTGTHDTIQDDVETLISIYNEKEAWYREESERARHDLSQLRYEFRKVKSSKKLLREDIRATGSRLGGAARKLDHLQTQFETLRQELSADLRWLQELVGSFQMESGSVDSPGSMFCQDAKEETASQLREAECGEWAQRCARSVGVTEQIVLFQDACTDSQTPLSERKGARGRAFEAFLGNEKVAQKTERPGEKMKRKSVCMLRPDSENKSSILLSPELTQFTVGILDCCRMTLPQRDPLPPGLSLYGGASLQSSQCAHLAVPVDSQQALMRRESAVNLENFKKQYVRRRWKLSFSIVSLCNHLTRSLMKKVHPRPRPNKDLRNCESDTEEDIAKRKALHPRRRSSTS</sequence>
<comment type="subunit">
    <text evidence="15">Monomer and homodimer. Component of the CIA complex. Interacts with CIAO1. Interacts with IREB2. Interacts with APAF1.</text>
</comment>
<dbReference type="GO" id="GO:0006915">
    <property type="term" value="P:apoptotic process"/>
    <property type="evidence" value="ECO:0007669"/>
    <property type="project" value="UniProtKB-KW"/>
</dbReference>
<comment type="caution">
    <text evidence="22">The sequence shown here is derived from an EMBL/GenBank/DDBJ whole genome shotgun (WGS) entry which is preliminary data.</text>
</comment>